<keyword evidence="2" id="KW-0805">Transcription regulation</keyword>
<dbReference type="Proteomes" id="UP000188354">
    <property type="component" value="Unassembled WGS sequence"/>
</dbReference>
<dbReference type="AlphaFoldDB" id="A0A394D8T2"/>
<dbReference type="STRING" id="3871.A0A394D8T2"/>
<feature type="compositionally biased region" description="Acidic residues" evidence="5">
    <location>
        <begin position="39"/>
        <end position="50"/>
    </location>
</feature>
<dbReference type="GO" id="GO:0003677">
    <property type="term" value="F:DNA binding"/>
    <property type="evidence" value="ECO:0007669"/>
    <property type="project" value="InterPro"/>
</dbReference>
<dbReference type="Gene3D" id="1.10.10.60">
    <property type="entry name" value="Homeodomain-like"/>
    <property type="match status" value="1"/>
</dbReference>
<dbReference type="FunFam" id="1.10.10.60:FF:000002">
    <property type="entry name" value="Myb family transcription factor"/>
    <property type="match status" value="1"/>
</dbReference>
<dbReference type="PANTHER" id="PTHR31314">
    <property type="entry name" value="MYB FAMILY TRANSCRIPTION FACTOR PHL7-LIKE"/>
    <property type="match status" value="1"/>
</dbReference>
<dbReference type="Gramene" id="OIW19976">
    <property type="protein sequence ID" value="OIW19976"/>
    <property type="gene ID" value="TanjilG_31850"/>
</dbReference>
<keyword evidence="8" id="KW-1185">Reference proteome</keyword>
<keyword evidence="3" id="KW-0804">Transcription</keyword>
<proteinExistence type="predicted"/>
<feature type="compositionally biased region" description="Basic and acidic residues" evidence="5">
    <location>
        <begin position="9"/>
        <end position="22"/>
    </location>
</feature>
<reference evidence="7 8" key="1">
    <citation type="journal article" date="2017" name="Plant Biotechnol. J.">
        <title>A comprehensive draft genome sequence for lupin (Lupinus angustifolius), an emerging health food: insights into plant-microbe interactions and legume evolution.</title>
        <authorList>
            <person name="Hane J.K."/>
            <person name="Ming Y."/>
            <person name="Kamphuis L.G."/>
            <person name="Nelson M.N."/>
            <person name="Garg G."/>
            <person name="Atkins C.A."/>
            <person name="Bayer P.E."/>
            <person name="Bravo A."/>
            <person name="Bringans S."/>
            <person name="Cannon S."/>
            <person name="Edwards D."/>
            <person name="Foley R."/>
            <person name="Gao L.L."/>
            <person name="Harrison M.J."/>
            <person name="Huang W."/>
            <person name="Hurgobin B."/>
            <person name="Li S."/>
            <person name="Liu C.W."/>
            <person name="McGrath A."/>
            <person name="Morahan G."/>
            <person name="Murray J."/>
            <person name="Weller J."/>
            <person name="Jian J."/>
            <person name="Singh K.B."/>
        </authorList>
    </citation>
    <scope>NUCLEOTIDE SEQUENCE [LARGE SCALE GENOMIC DNA]</scope>
    <source>
        <strain evidence="8">cv. Tanjil</strain>
        <tissue evidence="7">Whole plant</tissue>
    </source>
</reference>
<dbReference type="PROSITE" id="PS51294">
    <property type="entry name" value="HTH_MYB"/>
    <property type="match status" value="1"/>
</dbReference>
<evidence type="ECO:0000256" key="4">
    <source>
        <dbReference type="ARBA" id="ARBA00023242"/>
    </source>
</evidence>
<organism evidence="7 8">
    <name type="scientific">Lupinus angustifolius</name>
    <name type="common">Narrow-leaved blue lupine</name>
    <dbReference type="NCBI Taxonomy" id="3871"/>
    <lineage>
        <taxon>Eukaryota</taxon>
        <taxon>Viridiplantae</taxon>
        <taxon>Streptophyta</taxon>
        <taxon>Embryophyta</taxon>
        <taxon>Tracheophyta</taxon>
        <taxon>Spermatophyta</taxon>
        <taxon>Magnoliopsida</taxon>
        <taxon>eudicotyledons</taxon>
        <taxon>Gunneridae</taxon>
        <taxon>Pentapetalae</taxon>
        <taxon>rosids</taxon>
        <taxon>fabids</taxon>
        <taxon>Fabales</taxon>
        <taxon>Fabaceae</taxon>
        <taxon>Papilionoideae</taxon>
        <taxon>50 kb inversion clade</taxon>
        <taxon>genistoids sensu lato</taxon>
        <taxon>core genistoids</taxon>
        <taxon>Genisteae</taxon>
        <taxon>Lupinus</taxon>
    </lineage>
</organism>
<evidence type="ECO:0000313" key="7">
    <source>
        <dbReference type="EMBL" id="OIW19976.1"/>
    </source>
</evidence>
<comment type="subcellular location">
    <subcellularLocation>
        <location evidence="1">Nucleus</location>
    </subcellularLocation>
</comment>
<dbReference type="PANTHER" id="PTHR31314:SF174">
    <property type="entry name" value="OS02G0241200 PROTEIN"/>
    <property type="match status" value="1"/>
</dbReference>
<gene>
    <name evidence="7" type="ORF">TanjilG_31850</name>
</gene>
<evidence type="ECO:0000259" key="6">
    <source>
        <dbReference type="PROSITE" id="PS51294"/>
    </source>
</evidence>
<dbReference type="SUPFAM" id="SSF46689">
    <property type="entry name" value="Homeodomain-like"/>
    <property type="match status" value="1"/>
</dbReference>
<evidence type="ECO:0000256" key="3">
    <source>
        <dbReference type="ARBA" id="ARBA00023163"/>
    </source>
</evidence>
<dbReference type="Pfam" id="PF00249">
    <property type="entry name" value="Myb_DNA-binding"/>
    <property type="match status" value="1"/>
</dbReference>
<dbReference type="EMBL" id="MLAU01004926">
    <property type="protein sequence ID" value="OIW19976.1"/>
    <property type="molecule type" value="Genomic_DNA"/>
</dbReference>
<dbReference type="InterPro" id="IPR017930">
    <property type="entry name" value="Myb_dom"/>
</dbReference>
<dbReference type="OrthoDB" id="551907at2759"/>
<dbReference type="InterPro" id="IPR009057">
    <property type="entry name" value="Homeodomain-like_sf"/>
</dbReference>
<sequence>MSEMICISRSDEDKSEGSDIRARPSSSLLSPRKRSFLDLNEEAVDDDSISDNDGSSQEGGNVSSNNNSSEDGKERGNNKVRQYVRSKMPRLRWNPDLHLAFVHAVQRLGGQERATPKLVLQLMNVKGLSIAHVKSHLQMYRSKKLDESGQVLTTISAMQGSRQILEMYHRLNAQGHFGVNNRNYPPSSRIIKQPYDIKVHESSRFHPIGLLNNHILTRSSSVWDKNSGLCEASSHLFDVRGAIITRNEPLRSNQVFEEKKWHSHGGVGSRESEKHESISISRDNNKYSSAQISQWSTNSSSIHNQYQRSCCSPMMLGQTKFDAEVDDLKGGMLEFTKEVQVSQQSNIKAQLERLNEKKGLQNLLELKLNQDSGIVRDHMKGELQGEQEINTILSLSLFSSSSSSSRQQHLS</sequence>
<dbReference type="KEGG" id="lang:109337615"/>
<dbReference type="GO" id="GO:0003700">
    <property type="term" value="F:DNA-binding transcription factor activity"/>
    <property type="evidence" value="ECO:0007669"/>
    <property type="project" value="InterPro"/>
</dbReference>
<evidence type="ECO:0000256" key="2">
    <source>
        <dbReference type="ARBA" id="ARBA00023015"/>
    </source>
</evidence>
<comment type="caution">
    <text evidence="7">The sequence shown here is derived from an EMBL/GenBank/DDBJ whole genome shotgun (WGS) entry which is preliminary data.</text>
</comment>
<feature type="domain" description="HTH myb-type" evidence="6">
    <location>
        <begin position="85"/>
        <end position="145"/>
    </location>
</feature>
<dbReference type="GO" id="GO:0005634">
    <property type="term" value="C:nucleus"/>
    <property type="evidence" value="ECO:0007669"/>
    <property type="project" value="UniProtKB-SubCell"/>
</dbReference>
<dbReference type="NCBIfam" id="TIGR01557">
    <property type="entry name" value="myb_SHAQKYF"/>
    <property type="match status" value="1"/>
</dbReference>
<evidence type="ECO:0000256" key="5">
    <source>
        <dbReference type="SAM" id="MobiDB-lite"/>
    </source>
</evidence>
<dbReference type="InterPro" id="IPR001005">
    <property type="entry name" value="SANT/Myb"/>
</dbReference>
<feature type="compositionally biased region" description="Low complexity" evidence="5">
    <location>
        <begin position="51"/>
        <end position="69"/>
    </location>
</feature>
<evidence type="ECO:0000313" key="8">
    <source>
        <dbReference type="Proteomes" id="UP000188354"/>
    </source>
</evidence>
<name>A0A394D8T2_LUPAN</name>
<keyword evidence="4" id="KW-0539">Nucleus</keyword>
<accession>A0A394D8T2</accession>
<protein>
    <recommendedName>
        <fullName evidence="6">HTH myb-type domain-containing protein</fullName>
    </recommendedName>
</protein>
<dbReference type="InterPro" id="IPR006447">
    <property type="entry name" value="Myb_dom_plants"/>
</dbReference>
<dbReference type="InterPro" id="IPR046955">
    <property type="entry name" value="PHR1-like"/>
</dbReference>
<feature type="region of interest" description="Disordered" evidence="5">
    <location>
        <begin position="259"/>
        <end position="284"/>
    </location>
</feature>
<feature type="region of interest" description="Disordered" evidence="5">
    <location>
        <begin position="1"/>
        <end position="79"/>
    </location>
</feature>
<evidence type="ECO:0000256" key="1">
    <source>
        <dbReference type="ARBA" id="ARBA00004123"/>
    </source>
</evidence>